<evidence type="ECO:0000313" key="8">
    <source>
        <dbReference type="EMBL" id="GJM64146.1"/>
    </source>
</evidence>
<reference evidence="8 9" key="1">
    <citation type="submission" date="2021-12" db="EMBL/GenBank/DDBJ databases">
        <title>Genome sequencing of bacteria with rrn-lacking chromosome and rrn-plasmid.</title>
        <authorList>
            <person name="Anda M."/>
            <person name="Iwasaki W."/>
        </authorList>
    </citation>
    <scope>NUCLEOTIDE SEQUENCE [LARGE SCALE GENOMIC DNA]</scope>
    <source>
        <strain evidence="8 9">NBRC 15940</strain>
    </source>
</reference>
<keyword evidence="9" id="KW-1185">Reference proteome</keyword>
<dbReference type="EMBL" id="BQKE01000004">
    <property type="protein sequence ID" value="GJM64146.1"/>
    <property type="molecule type" value="Genomic_DNA"/>
</dbReference>
<feature type="domain" description="Glycosyl-hydrolase 97 N-terminal" evidence="6">
    <location>
        <begin position="27"/>
        <end position="267"/>
    </location>
</feature>
<dbReference type="Gene3D" id="3.20.20.70">
    <property type="entry name" value="Aldolase class I"/>
    <property type="match status" value="1"/>
</dbReference>
<dbReference type="Pfam" id="PF14509">
    <property type="entry name" value="GH97_C"/>
    <property type="match status" value="1"/>
</dbReference>
<keyword evidence="4" id="KW-0732">Signal</keyword>
<feature type="chain" id="PRO_5043010635" evidence="4">
    <location>
        <begin position="23"/>
        <end position="664"/>
    </location>
</feature>
<evidence type="ECO:0000259" key="7">
    <source>
        <dbReference type="Pfam" id="PF14509"/>
    </source>
</evidence>
<dbReference type="AlphaFoldDB" id="A0AAN4W1V5"/>
<dbReference type="PANTHER" id="PTHR35803:SF1">
    <property type="entry name" value="GLUCAN 1,4-ALPHA-GLUCOSIDASE SUSB"/>
    <property type="match status" value="1"/>
</dbReference>
<comment type="subunit">
    <text evidence="2">Monomer.</text>
</comment>
<feature type="domain" description="Glycosyl-hydrolase 97 catalytic" evidence="5">
    <location>
        <begin position="285"/>
        <end position="460"/>
    </location>
</feature>
<evidence type="ECO:0000256" key="3">
    <source>
        <dbReference type="ARBA" id="ARBA00022837"/>
    </source>
</evidence>
<dbReference type="RefSeq" id="WP_338239227.1">
    <property type="nucleotide sequence ID" value="NZ_BQKE01000004.1"/>
</dbReference>
<accession>A0AAN4W1V5</accession>
<dbReference type="Pfam" id="PF14508">
    <property type="entry name" value="GH97_N"/>
    <property type="match status" value="1"/>
</dbReference>
<dbReference type="InterPro" id="IPR013785">
    <property type="entry name" value="Aldolase_TIM"/>
</dbReference>
<dbReference type="PANTHER" id="PTHR35803">
    <property type="entry name" value="GLUCAN 1,4-ALPHA-GLUCOSIDASE SUSB-RELATED"/>
    <property type="match status" value="1"/>
</dbReference>
<dbReference type="Proteomes" id="UP001310022">
    <property type="component" value="Unassembled WGS sequence"/>
</dbReference>
<gene>
    <name evidence="8" type="ORF">PEDI_46980</name>
</gene>
<feature type="signal peptide" evidence="4">
    <location>
        <begin position="1"/>
        <end position="22"/>
    </location>
</feature>
<evidence type="ECO:0000259" key="6">
    <source>
        <dbReference type="Pfam" id="PF14508"/>
    </source>
</evidence>
<dbReference type="InterPro" id="IPR017853">
    <property type="entry name" value="GH"/>
</dbReference>
<evidence type="ECO:0000256" key="4">
    <source>
        <dbReference type="SAM" id="SignalP"/>
    </source>
</evidence>
<dbReference type="Gene3D" id="2.70.98.10">
    <property type="match status" value="1"/>
</dbReference>
<dbReference type="InterPro" id="IPR052720">
    <property type="entry name" value="Glycosyl_hydrolase_97"/>
</dbReference>
<name>A0AAN4W1V5_9BACT</name>
<dbReference type="InterPro" id="IPR029483">
    <property type="entry name" value="GH97_C"/>
</dbReference>
<dbReference type="InterPro" id="IPR019563">
    <property type="entry name" value="GH97_catalytic"/>
</dbReference>
<sequence>MRTALPLFFICCLFWACQPAQKLDLNLQSPDGHINLNFDPDAFQYTVKKNQKAIMAPSQLGLIFKEEIANGPYQLINSTKNNHQEKWQPVWGQFDEFEDHHNEMILNLENAQGFKMNVIFRAFNDGLAFRYQIPAQKTKTSLHLIDELTTFALAKEDTVWWTEGNANTYERPYQKTLTTALDSANTPITIEGENGLIVLHEAALVDYSDMRLKNVGNNTYKAHLCPWPDGTLVKTQSPMQSPWRTIILADDLNGLVASSMILNLNEPSKIKDTSWIHPFKYIGIWWGMHTGYYTWTEGERHGANTKNAKAYIDFAAKHNIEGVLFEGWNKGWENWGKGNFFDFVTPYDDFDFEEVADYAQKKNVQLIGHHETGGNIPMYEQKLDTALKQLVHFDMHALKTGYAGGIIPEGQPKHGQFMVRHYLEVVKKGAENKIMINAHEPIKPTGLERTYPNMMTREGARGMEYNGWSKKITPEHTTVLPFTRIIAGPMDYTPGIFNITYDGQKQRWHPKDTFAITRVNTTLAKQMALWVVLYSPQQMASDLIENYEGHPCFKFFQDLPSKWNESRVIDGKIGDFAVIGRRHENDWYVGAITDEHPRKLKVELDFLEKDKKYRAVIYGDGPETDYDKNPKAYQIKTIDDLSSADRLELDLCKSGGSAIQIIPL</sequence>
<organism evidence="8 9">
    <name type="scientific">Persicobacter diffluens</name>
    <dbReference type="NCBI Taxonomy" id="981"/>
    <lineage>
        <taxon>Bacteria</taxon>
        <taxon>Pseudomonadati</taxon>
        <taxon>Bacteroidota</taxon>
        <taxon>Cytophagia</taxon>
        <taxon>Cytophagales</taxon>
        <taxon>Persicobacteraceae</taxon>
        <taxon>Persicobacter</taxon>
    </lineage>
</organism>
<evidence type="ECO:0000313" key="9">
    <source>
        <dbReference type="Proteomes" id="UP001310022"/>
    </source>
</evidence>
<evidence type="ECO:0000256" key="1">
    <source>
        <dbReference type="ARBA" id="ARBA00001913"/>
    </source>
</evidence>
<comment type="cofactor">
    <cofactor evidence="1">
        <name>Ca(2+)</name>
        <dbReference type="ChEBI" id="CHEBI:29108"/>
    </cofactor>
</comment>
<dbReference type="InterPro" id="IPR029486">
    <property type="entry name" value="GH97_N"/>
</dbReference>
<dbReference type="Pfam" id="PF10566">
    <property type="entry name" value="Glyco_hydro_97"/>
    <property type="match status" value="1"/>
</dbReference>
<dbReference type="InterPro" id="IPR014718">
    <property type="entry name" value="GH-type_carb-bd"/>
</dbReference>
<keyword evidence="3" id="KW-0106">Calcium</keyword>
<evidence type="ECO:0000256" key="2">
    <source>
        <dbReference type="ARBA" id="ARBA00011245"/>
    </source>
</evidence>
<dbReference type="SUPFAM" id="SSF51445">
    <property type="entry name" value="(Trans)glycosidases"/>
    <property type="match status" value="1"/>
</dbReference>
<proteinExistence type="predicted"/>
<comment type="caution">
    <text evidence="8">The sequence shown here is derived from an EMBL/GenBank/DDBJ whole genome shotgun (WGS) entry which is preliminary data.</text>
</comment>
<feature type="domain" description="Glycosyl-hydrolase 97 C-terminal oligomerisation" evidence="7">
    <location>
        <begin position="562"/>
        <end position="661"/>
    </location>
</feature>
<protein>
    <submittedName>
        <fullName evidence="8">Alpha-glucosidase</fullName>
    </submittedName>
</protein>
<evidence type="ECO:0000259" key="5">
    <source>
        <dbReference type="Pfam" id="PF10566"/>
    </source>
</evidence>
<dbReference type="GO" id="GO:0030246">
    <property type="term" value="F:carbohydrate binding"/>
    <property type="evidence" value="ECO:0007669"/>
    <property type="project" value="InterPro"/>
</dbReference>